<accession>A0A7C8RJ53</accession>
<dbReference type="OrthoDB" id="10069349at2759"/>
<evidence type="ECO:0000313" key="2">
    <source>
        <dbReference type="Proteomes" id="UP000474640"/>
    </source>
</evidence>
<dbReference type="Gene3D" id="3.40.50.410">
    <property type="entry name" value="von Willebrand factor, type A domain"/>
    <property type="match status" value="1"/>
</dbReference>
<gene>
    <name evidence="1" type="ORF">TWF970_008444</name>
</gene>
<dbReference type="InterPro" id="IPR036465">
    <property type="entry name" value="vWFA_dom_sf"/>
</dbReference>
<protein>
    <recommendedName>
        <fullName evidence="3">VWFA domain-containing protein</fullName>
    </recommendedName>
</protein>
<dbReference type="Proteomes" id="UP000474640">
    <property type="component" value="Unassembled WGS sequence"/>
</dbReference>
<evidence type="ECO:0000313" key="1">
    <source>
        <dbReference type="EMBL" id="KAF3286592.1"/>
    </source>
</evidence>
<sequence length="381" mass="42642">MSSPREILIPTLSIPSATSQQESCERGSSPTTTRQNKVISDSLYIRFITPENALTQKLSGLPIFKSQIPPSTRVLALRDLVKRKVFQKHLNLPYVVDLHLPAHPILTDDVTLCDLGFVGTQKTLQNLFVVLQYNGTIGIPIKHFSDSRSTSNSNAWYLVEGVIRAGVSTFYTSLEILKRKVTDFPMQRRFLTVIWQTTHFLPAVYAMASLFDSRMLLPEEKAALAQTFQAFCINSVLKWAVGNKAENGFAKTLKDVIQVRKISGLWPLDGWDVGCLNASTVDTRRPREAVMICVDCSGSMSGPAFESEDQEIRALEKTTKLTVAKMLFKHYSNMVSNYKFSVHFGVMKFDSIVSIMQEFTPLLDDVEKGIEELSPNSSTAM</sequence>
<dbReference type="SUPFAM" id="SSF53300">
    <property type="entry name" value="vWA-like"/>
    <property type="match status" value="1"/>
</dbReference>
<name>A0A7C8RJ53_ORBOL</name>
<evidence type="ECO:0008006" key="3">
    <source>
        <dbReference type="Google" id="ProtNLM"/>
    </source>
</evidence>
<organism evidence="1 2">
    <name type="scientific">Orbilia oligospora</name>
    <name type="common">Nematode-trapping fungus</name>
    <name type="synonym">Arthrobotrys oligospora</name>
    <dbReference type="NCBI Taxonomy" id="2813651"/>
    <lineage>
        <taxon>Eukaryota</taxon>
        <taxon>Fungi</taxon>
        <taxon>Dikarya</taxon>
        <taxon>Ascomycota</taxon>
        <taxon>Pezizomycotina</taxon>
        <taxon>Orbiliomycetes</taxon>
        <taxon>Orbiliales</taxon>
        <taxon>Orbiliaceae</taxon>
        <taxon>Orbilia</taxon>
    </lineage>
</organism>
<reference evidence="1 2" key="1">
    <citation type="submission" date="2020-01" db="EMBL/GenBank/DDBJ databases">
        <authorList>
            <person name="Palmer J.M."/>
        </authorList>
    </citation>
    <scope>NUCLEOTIDE SEQUENCE [LARGE SCALE GENOMIC DNA]</scope>
    <source>
        <strain evidence="1 2">TWF970</strain>
    </source>
</reference>
<proteinExistence type="predicted"/>
<dbReference type="EMBL" id="JAABOJ010000005">
    <property type="protein sequence ID" value="KAF3286592.1"/>
    <property type="molecule type" value="Genomic_DNA"/>
</dbReference>
<dbReference type="AlphaFoldDB" id="A0A7C8RJ53"/>
<comment type="caution">
    <text evidence="1">The sequence shown here is derived from an EMBL/GenBank/DDBJ whole genome shotgun (WGS) entry which is preliminary data.</text>
</comment>